<dbReference type="Proteomes" id="UP001216907">
    <property type="component" value="Unassembled WGS sequence"/>
</dbReference>
<evidence type="ECO:0000313" key="2">
    <source>
        <dbReference type="Proteomes" id="UP001216907"/>
    </source>
</evidence>
<comment type="caution">
    <text evidence="1">The sequence shown here is derived from an EMBL/GenBank/DDBJ whole genome shotgun (WGS) entry which is preliminary data.</text>
</comment>
<protein>
    <submittedName>
        <fullName evidence="1">Uncharacterized protein</fullName>
    </submittedName>
</protein>
<evidence type="ECO:0000313" key="1">
    <source>
        <dbReference type="EMBL" id="MDG3007527.1"/>
    </source>
</evidence>
<dbReference type="Gene3D" id="3.90.550.10">
    <property type="entry name" value="Spore Coat Polysaccharide Biosynthesis Protein SpsA, Chain A"/>
    <property type="match status" value="1"/>
</dbReference>
<proteinExistence type="predicted"/>
<name>A0ABT6FIX2_9BACT</name>
<dbReference type="SUPFAM" id="SSF53448">
    <property type="entry name" value="Nucleotide-diphospho-sugar transferases"/>
    <property type="match status" value="1"/>
</dbReference>
<dbReference type="EMBL" id="JARRAG010000002">
    <property type="protein sequence ID" value="MDG3007527.1"/>
    <property type="molecule type" value="Genomic_DNA"/>
</dbReference>
<organism evidence="1 2">
    <name type="scientific">Paludisphaera mucosa</name>
    <dbReference type="NCBI Taxonomy" id="3030827"/>
    <lineage>
        <taxon>Bacteria</taxon>
        <taxon>Pseudomonadati</taxon>
        <taxon>Planctomycetota</taxon>
        <taxon>Planctomycetia</taxon>
        <taxon>Isosphaerales</taxon>
        <taxon>Isosphaeraceae</taxon>
        <taxon>Paludisphaera</taxon>
    </lineage>
</organism>
<reference evidence="1 2" key="1">
    <citation type="submission" date="2023-03" db="EMBL/GenBank/DDBJ databases">
        <title>Paludisphaera mucosa sp. nov. a novel planctomycete from northern fen.</title>
        <authorList>
            <person name="Ivanova A."/>
        </authorList>
    </citation>
    <scope>NUCLEOTIDE SEQUENCE [LARGE SCALE GENOMIC DNA]</scope>
    <source>
        <strain evidence="1 2">Pla2</strain>
    </source>
</reference>
<accession>A0ABT6FIX2</accession>
<dbReference type="InterPro" id="IPR029044">
    <property type="entry name" value="Nucleotide-diphossugar_trans"/>
</dbReference>
<dbReference type="RefSeq" id="WP_277863805.1">
    <property type="nucleotide sequence ID" value="NZ_JARRAG010000002.1"/>
</dbReference>
<gene>
    <name evidence="1" type="ORF">PZE19_27510</name>
</gene>
<keyword evidence="2" id="KW-1185">Reference proteome</keyword>
<sequence>MATDPGSSQDDQATIVCCIERGRLEPETLLMLETLRKWGGPLGRSRVLAVMPRRDLPLLPETVKGLEALGAELHDGSRYNKTRWFNWYGKVVAARVAEREAKTPVVIWLDSDALILAPLVELGLPHGDDFAARQEFRPSWEPKDSGPFVDGVRYACETLGMSWDELPVHLPEGPHEPQRLSFNAGIYAFRRGLGFSEAYTEFTDRLLAAHVASHGGNFWFNEQIAVMLAMLKLGMKFRELPQSENHMVFRDHIDGPTAAPFTPDARLVHYSGSMLPEFWPRFLERMRREKPEQYDWIAGRGPIPNPVASRDPIYLVRKIYRKLQSKAHTRKCREASAARLARAAGAG</sequence>